<dbReference type="PANTHER" id="PTHR30204">
    <property type="entry name" value="REDOX-CYCLING DRUG-SENSING TRANSCRIPTIONAL ACTIVATOR SOXR"/>
    <property type="match status" value="1"/>
</dbReference>
<feature type="domain" description="HTH merR-type" evidence="2">
    <location>
        <begin position="1"/>
        <end position="54"/>
    </location>
</feature>
<dbReference type="CDD" id="cd01106">
    <property type="entry name" value="HTH_TipAL-Mta"/>
    <property type="match status" value="1"/>
</dbReference>
<dbReference type="PROSITE" id="PS50937">
    <property type="entry name" value="HTH_MERR_2"/>
    <property type="match status" value="1"/>
</dbReference>
<dbReference type="SUPFAM" id="SSF46955">
    <property type="entry name" value="Putative DNA-binding domain"/>
    <property type="match status" value="1"/>
</dbReference>
<dbReference type="SMART" id="SM00422">
    <property type="entry name" value="HTH_MERR"/>
    <property type="match status" value="1"/>
</dbReference>
<dbReference type="Gene3D" id="1.25.10.10">
    <property type="entry name" value="Leucine-rich Repeat Variant"/>
    <property type="match status" value="1"/>
</dbReference>
<proteinExistence type="predicted"/>
<dbReference type="InterPro" id="IPR009061">
    <property type="entry name" value="DNA-bd_dom_put_sf"/>
</dbReference>
<dbReference type="Pfam" id="PF13411">
    <property type="entry name" value="MerR_1"/>
    <property type="match status" value="1"/>
</dbReference>
<evidence type="ECO:0000256" key="1">
    <source>
        <dbReference type="ARBA" id="ARBA00023125"/>
    </source>
</evidence>
<name>A0ABS5INQ8_9MICO</name>
<dbReference type="EMBL" id="JAGTUK010000002">
    <property type="protein sequence ID" value="MBS0024381.1"/>
    <property type="molecule type" value="Genomic_DNA"/>
</dbReference>
<evidence type="ECO:0000313" key="4">
    <source>
        <dbReference type="Proteomes" id="UP000678243"/>
    </source>
</evidence>
<dbReference type="Proteomes" id="UP000678243">
    <property type="component" value="Unassembled WGS sequence"/>
</dbReference>
<reference evidence="3 4" key="1">
    <citation type="submission" date="2021-04" db="EMBL/GenBank/DDBJ databases">
        <title>Whole genome analysis of root endophytic bacterium Microbacterium paraoxydans ku-mp colonizing RP-bio226 rice variety.</title>
        <authorList>
            <person name="Ulaganathan K."/>
            <person name="Latha B."/>
        </authorList>
    </citation>
    <scope>NUCLEOTIDE SEQUENCE [LARGE SCALE GENOMIC DNA]</scope>
    <source>
        <strain evidence="4">ku-mp</strain>
    </source>
</reference>
<dbReference type="Gene3D" id="1.10.1660.10">
    <property type="match status" value="1"/>
</dbReference>
<protein>
    <submittedName>
        <fullName evidence="3">MerR family transcriptional regulator</fullName>
    </submittedName>
</protein>
<dbReference type="PANTHER" id="PTHR30204:SF93">
    <property type="entry name" value="HTH MERR-TYPE DOMAIN-CONTAINING PROTEIN"/>
    <property type="match status" value="1"/>
</dbReference>
<accession>A0ABS5INQ8</accession>
<sequence>MLRHYDRIGLLSPSERTTGGYRDYSEADLRRLFHIENLRSLGLPLADIPAALEDDTRAATETIERMLRRTRERIAVLTELADRLERVRSGEPSDWSDALRMVELLRGLDAPDPSARLTLALTGDADRAPATVLVEALLREDDVNAAGGLLWAVARAGDEAIPALASALQDAAPERRHRAIGALEKLDTPEARAVLAAQTDHRDPEIASRAARARGRGGDAGAVPRLVADVADGVDDITAADLLERLAADPKVARVVAAQVQRAAEGASVAGRRRLAAALAGVPGRRADEVLSLLAQDADRGVALTASALRARRG</sequence>
<evidence type="ECO:0000259" key="2">
    <source>
        <dbReference type="PROSITE" id="PS50937"/>
    </source>
</evidence>
<dbReference type="Pfam" id="PF13646">
    <property type="entry name" value="HEAT_2"/>
    <property type="match status" value="1"/>
</dbReference>
<keyword evidence="4" id="KW-1185">Reference proteome</keyword>
<dbReference type="InterPro" id="IPR000551">
    <property type="entry name" value="MerR-type_HTH_dom"/>
</dbReference>
<dbReference type="InterPro" id="IPR047057">
    <property type="entry name" value="MerR_fam"/>
</dbReference>
<gene>
    <name evidence="3" type="ORF">KE274_09680</name>
</gene>
<evidence type="ECO:0000313" key="3">
    <source>
        <dbReference type="EMBL" id="MBS0024381.1"/>
    </source>
</evidence>
<comment type="caution">
    <text evidence="3">The sequence shown here is derived from an EMBL/GenBank/DDBJ whole genome shotgun (WGS) entry which is preliminary data.</text>
</comment>
<dbReference type="SUPFAM" id="SSF48371">
    <property type="entry name" value="ARM repeat"/>
    <property type="match status" value="1"/>
</dbReference>
<organism evidence="3 4">
    <name type="scientific">Microbacterium paraoxydans</name>
    <dbReference type="NCBI Taxonomy" id="199592"/>
    <lineage>
        <taxon>Bacteria</taxon>
        <taxon>Bacillati</taxon>
        <taxon>Actinomycetota</taxon>
        <taxon>Actinomycetes</taxon>
        <taxon>Micrococcales</taxon>
        <taxon>Microbacteriaceae</taxon>
        <taxon>Microbacterium</taxon>
    </lineage>
</organism>
<keyword evidence="1" id="KW-0238">DNA-binding</keyword>
<dbReference type="InterPro" id="IPR011989">
    <property type="entry name" value="ARM-like"/>
</dbReference>
<dbReference type="InterPro" id="IPR016024">
    <property type="entry name" value="ARM-type_fold"/>
</dbReference>